<gene>
    <name evidence="4" type="ORF">OE88DRAFT_103455</name>
</gene>
<evidence type="ECO:0000313" key="5">
    <source>
        <dbReference type="Proteomes" id="UP000305948"/>
    </source>
</evidence>
<dbReference type="InterPro" id="IPR051236">
    <property type="entry name" value="HAT_RTT109-like"/>
</dbReference>
<accession>A0A5C3NJX1</accession>
<dbReference type="SUPFAM" id="SSF51695">
    <property type="entry name" value="PLC-like phosphodiesterases"/>
    <property type="match status" value="1"/>
</dbReference>
<dbReference type="Proteomes" id="UP000305948">
    <property type="component" value="Unassembled WGS sequence"/>
</dbReference>
<dbReference type="InterPro" id="IPR017946">
    <property type="entry name" value="PLC-like_Pdiesterase_TIM-brl"/>
</dbReference>
<feature type="chain" id="PRO_5022772338" description="Altered inheritance of mitochondria protein 6" evidence="3">
    <location>
        <begin position="22"/>
        <end position="311"/>
    </location>
</feature>
<dbReference type="CDD" id="cd08577">
    <property type="entry name" value="PI-PLCc_GDPD_SF_unchar3"/>
    <property type="match status" value="1"/>
</dbReference>
<dbReference type="AlphaFoldDB" id="A0A5C3NJX1"/>
<dbReference type="EMBL" id="ML213503">
    <property type="protein sequence ID" value="TFK57165.1"/>
    <property type="molecule type" value="Genomic_DNA"/>
</dbReference>
<evidence type="ECO:0000256" key="1">
    <source>
        <dbReference type="ARBA" id="ARBA00008858"/>
    </source>
</evidence>
<dbReference type="GO" id="GO:0006629">
    <property type="term" value="P:lipid metabolic process"/>
    <property type="evidence" value="ECO:0007669"/>
    <property type="project" value="InterPro"/>
</dbReference>
<evidence type="ECO:0000313" key="4">
    <source>
        <dbReference type="EMBL" id="TFK57165.1"/>
    </source>
</evidence>
<sequence length="311" mass="33547">MAFSTLLKAGVVALATAHAEAKPTVNDQIVFLESSNSSLLTYPTQFTQNIVPKSIHSHNDYWRDVPLLTALSYGVGSVEADVWLENGTLFVGHELAALTPARTFASLYVQPLLTVLAGENPKNAFTLNQTTPNGVWDTSSGTPLQLLVDIKTDGVATLPYVLQALEPLRSEGYLTTYANGTLTTSAVTVVGTGNSPLDPIKALEPRDYFYDAPLTQLTDPSLNTTFDVSLSPLASTDYEVAVGWSGIGAISDAQRANITKFVNDAHALGIKARFWDTPGWPIHARDTVWTELMNDGADWLNADDLEAASEF</sequence>
<protein>
    <recommendedName>
        <fullName evidence="2">Altered inheritance of mitochondria protein 6</fullName>
    </recommendedName>
</protein>
<dbReference type="GO" id="GO:0008081">
    <property type="term" value="F:phosphoric diester hydrolase activity"/>
    <property type="evidence" value="ECO:0007669"/>
    <property type="project" value="InterPro"/>
</dbReference>
<comment type="similarity">
    <text evidence="1">Belongs to the AIM6 family.</text>
</comment>
<proteinExistence type="inferred from homology"/>
<reference evidence="4 5" key="1">
    <citation type="journal article" date="2019" name="Nat. Ecol. Evol.">
        <title>Megaphylogeny resolves global patterns of mushroom evolution.</title>
        <authorList>
            <person name="Varga T."/>
            <person name="Krizsan K."/>
            <person name="Foldi C."/>
            <person name="Dima B."/>
            <person name="Sanchez-Garcia M."/>
            <person name="Sanchez-Ramirez S."/>
            <person name="Szollosi G.J."/>
            <person name="Szarkandi J.G."/>
            <person name="Papp V."/>
            <person name="Albert L."/>
            <person name="Andreopoulos W."/>
            <person name="Angelini C."/>
            <person name="Antonin V."/>
            <person name="Barry K.W."/>
            <person name="Bougher N.L."/>
            <person name="Buchanan P."/>
            <person name="Buyck B."/>
            <person name="Bense V."/>
            <person name="Catcheside P."/>
            <person name="Chovatia M."/>
            <person name="Cooper J."/>
            <person name="Damon W."/>
            <person name="Desjardin D."/>
            <person name="Finy P."/>
            <person name="Geml J."/>
            <person name="Haridas S."/>
            <person name="Hughes K."/>
            <person name="Justo A."/>
            <person name="Karasinski D."/>
            <person name="Kautmanova I."/>
            <person name="Kiss B."/>
            <person name="Kocsube S."/>
            <person name="Kotiranta H."/>
            <person name="LaButti K.M."/>
            <person name="Lechner B.E."/>
            <person name="Liimatainen K."/>
            <person name="Lipzen A."/>
            <person name="Lukacs Z."/>
            <person name="Mihaltcheva S."/>
            <person name="Morgado L.N."/>
            <person name="Niskanen T."/>
            <person name="Noordeloos M.E."/>
            <person name="Ohm R.A."/>
            <person name="Ortiz-Santana B."/>
            <person name="Ovrebo C."/>
            <person name="Racz N."/>
            <person name="Riley R."/>
            <person name="Savchenko A."/>
            <person name="Shiryaev A."/>
            <person name="Soop K."/>
            <person name="Spirin V."/>
            <person name="Szebenyi C."/>
            <person name="Tomsovsky M."/>
            <person name="Tulloss R.E."/>
            <person name="Uehling J."/>
            <person name="Grigoriev I.V."/>
            <person name="Vagvolgyi C."/>
            <person name="Papp T."/>
            <person name="Martin F.M."/>
            <person name="Miettinen O."/>
            <person name="Hibbett D.S."/>
            <person name="Nagy L.G."/>
        </authorList>
    </citation>
    <scope>NUCLEOTIDE SEQUENCE [LARGE SCALE GENOMIC DNA]</scope>
    <source>
        <strain evidence="4 5">OMC1185</strain>
    </source>
</reference>
<dbReference type="OrthoDB" id="4153866at2759"/>
<organism evidence="4 5">
    <name type="scientific">Heliocybe sulcata</name>
    <dbReference type="NCBI Taxonomy" id="5364"/>
    <lineage>
        <taxon>Eukaryota</taxon>
        <taxon>Fungi</taxon>
        <taxon>Dikarya</taxon>
        <taxon>Basidiomycota</taxon>
        <taxon>Agaricomycotina</taxon>
        <taxon>Agaricomycetes</taxon>
        <taxon>Gloeophyllales</taxon>
        <taxon>Gloeophyllaceae</taxon>
        <taxon>Heliocybe</taxon>
    </lineage>
</organism>
<dbReference type="STRING" id="5364.A0A5C3NJX1"/>
<feature type="signal peptide" evidence="3">
    <location>
        <begin position="1"/>
        <end position="21"/>
    </location>
</feature>
<keyword evidence="3" id="KW-0732">Signal</keyword>
<dbReference type="InterPro" id="IPR039559">
    <property type="entry name" value="AIM6_PI-PLC-like_dom"/>
</dbReference>
<keyword evidence="5" id="KW-1185">Reference proteome</keyword>
<dbReference type="PANTHER" id="PTHR31571:SF1">
    <property type="entry name" value="ALTERED INHERITANCE OF MITOCHONDRIA PROTEIN 6"/>
    <property type="match status" value="1"/>
</dbReference>
<evidence type="ECO:0000256" key="3">
    <source>
        <dbReference type="SAM" id="SignalP"/>
    </source>
</evidence>
<dbReference type="PANTHER" id="PTHR31571">
    <property type="entry name" value="ALTERED INHERITANCE OF MITOCHONDRIA PROTEIN 6"/>
    <property type="match status" value="1"/>
</dbReference>
<name>A0A5C3NJX1_9AGAM</name>
<evidence type="ECO:0000256" key="2">
    <source>
        <dbReference type="ARBA" id="ARBA00014286"/>
    </source>
</evidence>